<dbReference type="InterPro" id="IPR033248">
    <property type="entry name" value="Transketolase_C"/>
</dbReference>
<protein>
    <submittedName>
        <fullName evidence="6">Transketolase family protein</fullName>
    </submittedName>
</protein>
<dbReference type="InterPro" id="IPR020826">
    <property type="entry name" value="Transketolase_BS"/>
</dbReference>
<dbReference type="Gene3D" id="3.40.50.920">
    <property type="match status" value="1"/>
</dbReference>
<organism evidence="6 7">
    <name type="scientific">candidate division WWE3 bacterium</name>
    <dbReference type="NCBI Taxonomy" id="2053526"/>
    <lineage>
        <taxon>Bacteria</taxon>
        <taxon>Katanobacteria</taxon>
    </lineage>
</organism>
<keyword evidence="4" id="KW-0786">Thiamine pyrophosphate</keyword>
<dbReference type="Pfam" id="PF02779">
    <property type="entry name" value="Transket_pyr"/>
    <property type="match status" value="1"/>
</dbReference>
<dbReference type="InterPro" id="IPR009014">
    <property type="entry name" value="Transketo_C/PFOR_II"/>
</dbReference>
<dbReference type="SMART" id="SM00861">
    <property type="entry name" value="Transket_pyr"/>
    <property type="match status" value="1"/>
</dbReference>
<evidence type="ECO:0000256" key="2">
    <source>
        <dbReference type="ARBA" id="ARBA00007131"/>
    </source>
</evidence>
<dbReference type="FunFam" id="3.40.50.970:FF:000129">
    <property type="entry name" value="Transketolase"/>
    <property type="match status" value="1"/>
</dbReference>
<dbReference type="GO" id="GO:0016740">
    <property type="term" value="F:transferase activity"/>
    <property type="evidence" value="ECO:0007669"/>
    <property type="project" value="UniProtKB-KW"/>
</dbReference>
<dbReference type="PANTHER" id="PTHR43825">
    <property type="entry name" value="PYRUVATE DEHYDROGENASE E1 COMPONENT"/>
    <property type="match status" value="1"/>
</dbReference>
<evidence type="ECO:0000313" key="7">
    <source>
        <dbReference type="Proteomes" id="UP000751518"/>
    </source>
</evidence>
<proteinExistence type="inferred from homology"/>
<reference evidence="6" key="2">
    <citation type="journal article" date="2021" name="Microbiome">
        <title>Successional dynamics and alternative stable states in a saline activated sludge microbial community over 9 years.</title>
        <authorList>
            <person name="Wang Y."/>
            <person name="Ye J."/>
            <person name="Ju F."/>
            <person name="Liu L."/>
            <person name="Boyd J.A."/>
            <person name="Deng Y."/>
            <person name="Parks D.H."/>
            <person name="Jiang X."/>
            <person name="Yin X."/>
            <person name="Woodcroft B.J."/>
            <person name="Tyson G.W."/>
            <person name="Hugenholtz P."/>
            <person name="Polz M.F."/>
            <person name="Zhang T."/>
        </authorList>
    </citation>
    <scope>NUCLEOTIDE SEQUENCE</scope>
    <source>
        <strain evidence="6">HKST-UBA03</strain>
    </source>
</reference>
<dbReference type="Gene3D" id="3.40.50.970">
    <property type="match status" value="1"/>
</dbReference>
<evidence type="ECO:0000256" key="4">
    <source>
        <dbReference type="ARBA" id="ARBA00023052"/>
    </source>
</evidence>
<dbReference type="InterPro" id="IPR029061">
    <property type="entry name" value="THDP-binding"/>
</dbReference>
<accession>A0A955RQE2</accession>
<sequence>MNEKINFPAEDLASNRDGFGDALVEAGRLNKNIVVATADLSESTRVEKFAKEFPDRFLDVGVAEQNLVAVASGLAAAGKIAFATSYAAFSPGRNWEQMRTTISYNDQPVKIIGSHGGLSVGPDGATHQALEDIALMRVLPNMTVLAPGDYEEARKATMAAIGHPGPIYLRLSRDKTPKFTTTETPFEIGEALLLREGSDVTIVSTGTITYEALLAAQALAMEETSVEVLHMPTVKPLDTTSLLNSVRKTGCVVTVEDHQIAGGLGGAVAEFLSESHPVLIRRVGVQDRFGQSGRVNELYAEYEMDSYAIIKNVKEILARRGKN</sequence>
<keyword evidence="3" id="KW-0808">Transferase</keyword>
<evidence type="ECO:0000256" key="1">
    <source>
        <dbReference type="ARBA" id="ARBA00001964"/>
    </source>
</evidence>
<dbReference type="Pfam" id="PF02780">
    <property type="entry name" value="Transketolase_C"/>
    <property type="match status" value="1"/>
</dbReference>
<comment type="cofactor">
    <cofactor evidence="1">
        <name>thiamine diphosphate</name>
        <dbReference type="ChEBI" id="CHEBI:58937"/>
    </cofactor>
</comment>
<dbReference type="EMBL" id="JAGQKZ010000001">
    <property type="protein sequence ID" value="MCA9391586.1"/>
    <property type="molecule type" value="Genomic_DNA"/>
</dbReference>
<dbReference type="Proteomes" id="UP000751518">
    <property type="component" value="Unassembled WGS sequence"/>
</dbReference>
<dbReference type="InterPro" id="IPR051157">
    <property type="entry name" value="PDH/Transketolase"/>
</dbReference>
<reference evidence="6" key="1">
    <citation type="submission" date="2020-04" db="EMBL/GenBank/DDBJ databases">
        <authorList>
            <person name="Zhang T."/>
        </authorList>
    </citation>
    <scope>NUCLEOTIDE SEQUENCE</scope>
    <source>
        <strain evidence="6">HKST-UBA03</strain>
    </source>
</reference>
<dbReference type="InterPro" id="IPR005475">
    <property type="entry name" value="Transketolase-like_Pyr-bd"/>
</dbReference>
<gene>
    <name evidence="6" type="ORF">KC614_00085</name>
</gene>
<dbReference type="AlphaFoldDB" id="A0A955RQE2"/>
<evidence type="ECO:0000256" key="3">
    <source>
        <dbReference type="ARBA" id="ARBA00022679"/>
    </source>
</evidence>
<comment type="caution">
    <text evidence="6">The sequence shown here is derived from an EMBL/GenBank/DDBJ whole genome shotgun (WGS) entry which is preliminary data.</text>
</comment>
<dbReference type="PANTHER" id="PTHR43825:SF1">
    <property type="entry name" value="TRANSKETOLASE-LIKE PYRIMIDINE-BINDING DOMAIN-CONTAINING PROTEIN"/>
    <property type="match status" value="1"/>
</dbReference>
<dbReference type="PROSITE" id="PS00802">
    <property type="entry name" value="TRANSKETOLASE_2"/>
    <property type="match status" value="1"/>
</dbReference>
<dbReference type="SUPFAM" id="SSF52518">
    <property type="entry name" value="Thiamin diphosphate-binding fold (THDP-binding)"/>
    <property type="match status" value="1"/>
</dbReference>
<name>A0A955RQE2_UNCKA</name>
<dbReference type="CDD" id="cd07033">
    <property type="entry name" value="TPP_PYR_DXS_TK_like"/>
    <property type="match status" value="1"/>
</dbReference>
<comment type="similarity">
    <text evidence="2">Belongs to the transketolase family.</text>
</comment>
<dbReference type="SUPFAM" id="SSF52922">
    <property type="entry name" value="TK C-terminal domain-like"/>
    <property type="match status" value="1"/>
</dbReference>
<evidence type="ECO:0000313" key="6">
    <source>
        <dbReference type="EMBL" id="MCA9391586.1"/>
    </source>
</evidence>
<feature type="domain" description="Transketolase-like pyrimidine-binding" evidence="5">
    <location>
        <begin position="13"/>
        <end position="178"/>
    </location>
</feature>
<evidence type="ECO:0000259" key="5">
    <source>
        <dbReference type="SMART" id="SM00861"/>
    </source>
</evidence>